<dbReference type="Pfam" id="PF05743">
    <property type="entry name" value="UEV"/>
    <property type="match status" value="1"/>
</dbReference>
<dbReference type="GO" id="GO:0008270">
    <property type="term" value="F:zinc ion binding"/>
    <property type="evidence" value="ECO:0007669"/>
    <property type="project" value="UniProtKB-KW"/>
</dbReference>
<evidence type="ECO:0000256" key="2">
    <source>
        <dbReference type="ARBA" id="ARBA00022741"/>
    </source>
</evidence>
<dbReference type="PANTHER" id="PTHR45709">
    <property type="entry name" value="LARGE SUBUNIT GTPASE 1 HOMOLOG-RELATED"/>
    <property type="match status" value="1"/>
</dbReference>
<dbReference type="InterPro" id="IPR027417">
    <property type="entry name" value="P-loop_NTPase"/>
</dbReference>
<dbReference type="SUPFAM" id="SSF57850">
    <property type="entry name" value="RING/U-box"/>
    <property type="match status" value="1"/>
</dbReference>
<evidence type="ECO:0000256" key="7">
    <source>
        <dbReference type="ARBA" id="ARBA00039902"/>
    </source>
</evidence>
<dbReference type="InterPro" id="IPR013083">
    <property type="entry name" value="Znf_RING/FYVE/PHD"/>
</dbReference>
<evidence type="ECO:0000256" key="4">
    <source>
        <dbReference type="ARBA" id="ARBA00022833"/>
    </source>
</evidence>
<accession>E4YFA9</accession>
<proteinExistence type="predicted"/>
<evidence type="ECO:0000256" key="3">
    <source>
        <dbReference type="ARBA" id="ARBA00022771"/>
    </source>
</evidence>
<dbReference type="PROSITE" id="PS51322">
    <property type="entry name" value="UEV"/>
    <property type="match status" value="1"/>
</dbReference>
<organism evidence="13">
    <name type="scientific">Oikopleura dioica</name>
    <name type="common">Tunicate</name>
    <dbReference type="NCBI Taxonomy" id="34765"/>
    <lineage>
        <taxon>Eukaryota</taxon>
        <taxon>Metazoa</taxon>
        <taxon>Chordata</taxon>
        <taxon>Tunicata</taxon>
        <taxon>Appendicularia</taxon>
        <taxon>Copelata</taxon>
        <taxon>Oikopleuridae</taxon>
        <taxon>Oikopleura</taxon>
    </lineage>
</organism>
<dbReference type="SMART" id="SM00184">
    <property type="entry name" value="RING"/>
    <property type="match status" value="1"/>
</dbReference>
<dbReference type="AlphaFoldDB" id="E4YFA9"/>
<dbReference type="SUPFAM" id="SSF54495">
    <property type="entry name" value="UBC-like"/>
    <property type="match status" value="1"/>
</dbReference>
<dbReference type="PROSITE" id="PS50089">
    <property type="entry name" value="ZF_RING_2"/>
    <property type="match status" value="1"/>
</dbReference>
<feature type="domain" description="RING-type" evidence="11">
    <location>
        <begin position="708"/>
        <end position="749"/>
    </location>
</feature>
<keyword evidence="4" id="KW-0862">Zinc</keyword>
<keyword evidence="2" id="KW-0547">Nucleotide-binding</keyword>
<feature type="coiled-coil region" evidence="9">
    <location>
        <begin position="70"/>
        <end position="97"/>
    </location>
</feature>
<dbReference type="GO" id="GO:0015031">
    <property type="term" value="P:protein transport"/>
    <property type="evidence" value="ECO:0007669"/>
    <property type="project" value="InterPro"/>
</dbReference>
<dbReference type="InterPro" id="IPR008883">
    <property type="entry name" value="UEV_N"/>
</dbReference>
<comment type="function">
    <text evidence="6">Possible regulatory or functional link with the histocompatibility cluster.</text>
</comment>
<feature type="domain" description="UEV" evidence="12">
    <location>
        <begin position="524"/>
        <end position="665"/>
    </location>
</feature>
<dbReference type="PROSITE" id="PS00518">
    <property type="entry name" value="ZF_RING_1"/>
    <property type="match status" value="1"/>
</dbReference>
<reference evidence="13" key="1">
    <citation type="journal article" date="2010" name="Science">
        <title>Plasticity of animal genome architecture unmasked by rapid evolution of a pelagic tunicate.</title>
        <authorList>
            <person name="Denoeud F."/>
            <person name="Henriet S."/>
            <person name="Mungpakdee S."/>
            <person name="Aury J.M."/>
            <person name="Da Silva C."/>
            <person name="Brinkmann H."/>
            <person name="Mikhaleva J."/>
            <person name="Olsen L.C."/>
            <person name="Jubin C."/>
            <person name="Canestro C."/>
            <person name="Bouquet J.M."/>
            <person name="Danks G."/>
            <person name="Poulain J."/>
            <person name="Campsteijn C."/>
            <person name="Adamski M."/>
            <person name="Cross I."/>
            <person name="Yadetie F."/>
            <person name="Muffato M."/>
            <person name="Louis A."/>
            <person name="Butcher S."/>
            <person name="Tsagkogeorga G."/>
            <person name="Konrad A."/>
            <person name="Singh S."/>
            <person name="Jensen M.F."/>
            <person name="Cong E.H."/>
            <person name="Eikeseth-Otteraa H."/>
            <person name="Noel B."/>
            <person name="Anthouard V."/>
            <person name="Porcel B.M."/>
            <person name="Kachouri-Lafond R."/>
            <person name="Nishino A."/>
            <person name="Ugolini M."/>
            <person name="Chourrout P."/>
            <person name="Nishida H."/>
            <person name="Aasland R."/>
            <person name="Huzurbazar S."/>
            <person name="Westhof E."/>
            <person name="Delsuc F."/>
            <person name="Lehrach H."/>
            <person name="Reinhardt R."/>
            <person name="Weissenbach J."/>
            <person name="Roy S.W."/>
            <person name="Artiguenave F."/>
            <person name="Postlethwait J.H."/>
            <person name="Manak J.R."/>
            <person name="Thompson E.M."/>
            <person name="Jaillon O."/>
            <person name="Du Pasquier L."/>
            <person name="Boudinot P."/>
            <person name="Liberles D.A."/>
            <person name="Volff J.N."/>
            <person name="Philippe H."/>
            <person name="Lenhard B."/>
            <person name="Roest Crollius H."/>
            <person name="Wincker P."/>
            <person name="Chourrout D."/>
        </authorList>
    </citation>
    <scope>NUCLEOTIDE SEQUENCE [LARGE SCALE GENOMIC DNA]</scope>
</reference>
<keyword evidence="5" id="KW-0342">GTP-binding</keyword>
<gene>
    <name evidence="13" type="ORF">GSOID_T00024202001</name>
</gene>
<protein>
    <recommendedName>
        <fullName evidence="7">Guanine nucleotide-binding protein-like 1</fullName>
    </recommendedName>
</protein>
<evidence type="ECO:0000313" key="13">
    <source>
        <dbReference type="EMBL" id="CBY34189.1"/>
    </source>
</evidence>
<dbReference type="InterPro" id="IPR016135">
    <property type="entry name" value="UBQ-conjugating_enzyme/RWD"/>
</dbReference>
<evidence type="ECO:0000259" key="12">
    <source>
        <dbReference type="PROSITE" id="PS51322"/>
    </source>
</evidence>
<evidence type="ECO:0000256" key="5">
    <source>
        <dbReference type="ARBA" id="ARBA00023134"/>
    </source>
</evidence>
<keyword evidence="3 8" id="KW-0863">Zinc-finger</keyword>
<evidence type="ECO:0000256" key="8">
    <source>
        <dbReference type="PROSITE-ProRule" id="PRU00175"/>
    </source>
</evidence>
<evidence type="ECO:0000256" key="9">
    <source>
        <dbReference type="SAM" id="Coils"/>
    </source>
</evidence>
<dbReference type="GO" id="GO:0003924">
    <property type="term" value="F:GTPase activity"/>
    <property type="evidence" value="ECO:0007669"/>
    <property type="project" value="InterPro"/>
</dbReference>
<dbReference type="InterPro" id="IPR043358">
    <property type="entry name" value="GNL1-like"/>
</dbReference>
<dbReference type="GO" id="GO:0005525">
    <property type="term" value="F:GTP binding"/>
    <property type="evidence" value="ECO:0007669"/>
    <property type="project" value="UniProtKB-KW"/>
</dbReference>
<dbReference type="SUPFAM" id="SSF52540">
    <property type="entry name" value="P-loop containing nucleoside triphosphate hydrolases"/>
    <property type="match status" value="1"/>
</dbReference>
<keyword evidence="9" id="KW-0175">Coiled coil</keyword>
<dbReference type="EMBL" id="FN654484">
    <property type="protein sequence ID" value="CBY34189.1"/>
    <property type="molecule type" value="Genomic_DNA"/>
</dbReference>
<feature type="region of interest" description="Disordered" evidence="10">
    <location>
        <begin position="1"/>
        <end position="33"/>
    </location>
</feature>
<evidence type="ECO:0000256" key="1">
    <source>
        <dbReference type="ARBA" id="ARBA00022723"/>
    </source>
</evidence>
<dbReference type="PANTHER" id="PTHR45709:SF3">
    <property type="entry name" value="GUANINE NUCLEOTIDE-BINDING PROTEIN-LIKE 1"/>
    <property type="match status" value="1"/>
</dbReference>
<dbReference type="InterPro" id="IPR006073">
    <property type="entry name" value="GTP-bd"/>
</dbReference>
<name>E4YFA9_OIKDI</name>
<dbReference type="InterPro" id="IPR017907">
    <property type="entry name" value="Znf_RING_CS"/>
</dbReference>
<sequence length="761" mass="87734">MPPKRRAQAFSGKKKKEQLQQKRKLSKSSVPSHAEFLLSQTGAPVVHQKPEIKNDKFKASKSEKYKLLFQNESRSELDEAKRKAQNETIELGKTARDLSVADIYSEIIDFPKRPDWNGETDAKKIDEIEKAAFEKYVEKVHDEFEGRNLSFFEHNLETWRQLWRIMELCDVICIVADVRHPVLHFPPALYHHLVSQKTKVLLILSKVDLVAPELYAAWKKYFSSFYPELRVIGFTCFDAFTYRDNKTFQKRRQRTVKFGNQFSSQIGPLELGETIQKMFPDFHLENWINQLKTIAKGEQPDESSFDSDKEFIKVGFVGHTNVGKSSIMNALVGEKHFSMSIRPGHTKELQTWNVSEHVQLVDSPGIIFPSTVSRQLQILSGLFPVDQVREPYSVIGYLAERVNLVAAIHLKHISDELYWTAWDICESFAKKKNFMVAKRAYPDSYRGANFILRMAVSGQLVLAFEPPQYEQADFCNDPEVQKIKALANKEQFTRRDDELEKKYSALNTKEESEESSEEEEEFSAPVNHCGLMSLEKYRWKHMKLNQLDQLARHYPNLKIESRNCRIDGIGDEYTVLDGSIPATFKGLNYNFATKILLPYAFPQEPPRVKAAPTEHMRVRSSEYVSETGKITIPYLQSWTISSSLVELCNDLSALFSHFPPLAMAHSSPKTDSAISKLDYVPASSARTREEFLDFVSQNIDLVKFELECGICKLFYNREKRKRTVISICGHQICHECAQKLPKKLCPFCSQEFRQQHLVVTF</sequence>
<feature type="compositionally biased region" description="Basic residues" evidence="10">
    <location>
        <begin position="1"/>
        <end position="26"/>
    </location>
</feature>
<dbReference type="Gene3D" id="3.30.40.10">
    <property type="entry name" value="Zinc/RING finger domain, C3HC4 (zinc finger)"/>
    <property type="match status" value="1"/>
</dbReference>
<dbReference type="CDD" id="cd11685">
    <property type="entry name" value="UEV_TSG101-like"/>
    <property type="match status" value="1"/>
</dbReference>
<dbReference type="Proteomes" id="UP000011014">
    <property type="component" value="Unassembled WGS sequence"/>
</dbReference>
<dbReference type="InterPro" id="IPR001841">
    <property type="entry name" value="Znf_RING"/>
</dbReference>
<evidence type="ECO:0000256" key="6">
    <source>
        <dbReference type="ARBA" id="ARBA00037770"/>
    </source>
</evidence>
<dbReference type="Pfam" id="PF13920">
    <property type="entry name" value="zf-C3HC4_3"/>
    <property type="match status" value="1"/>
</dbReference>
<dbReference type="Gene3D" id="3.40.50.300">
    <property type="entry name" value="P-loop containing nucleotide triphosphate hydrolases"/>
    <property type="match status" value="1"/>
</dbReference>
<evidence type="ECO:0000259" key="11">
    <source>
        <dbReference type="PROSITE" id="PS50089"/>
    </source>
</evidence>
<keyword evidence="1" id="KW-0479">Metal-binding</keyword>
<dbReference type="Gene3D" id="3.10.110.10">
    <property type="entry name" value="Ubiquitin Conjugating Enzyme"/>
    <property type="match status" value="1"/>
</dbReference>
<evidence type="ECO:0000256" key="10">
    <source>
        <dbReference type="SAM" id="MobiDB-lite"/>
    </source>
</evidence>
<dbReference type="Pfam" id="PF01926">
    <property type="entry name" value="MMR_HSR1"/>
    <property type="match status" value="1"/>
</dbReference>